<organism evidence="3 4">
    <name type="scientific">Bacteroides fragilis str. 2-F-2 #4</name>
    <dbReference type="NCBI Taxonomy" id="1339280"/>
    <lineage>
        <taxon>Bacteria</taxon>
        <taxon>Pseudomonadati</taxon>
        <taxon>Bacteroidota</taxon>
        <taxon>Bacteroidia</taxon>
        <taxon>Bacteroidales</taxon>
        <taxon>Bacteroidaceae</taxon>
        <taxon>Bacteroides</taxon>
    </lineage>
</organism>
<sequence>MKAKKYNWTLRHSFLLFLVIFISSSCVEDVTESTKEPTRYTANDIKSYSDLFDVFWNTMNQKYNYFYEQSSFNWETVYNEYAPKFKKLKTFNRDKQYSKAEISEDCNKAIEYFTEIIDPIIDRHFYVKISLPVSHSFIRNVYFHGGMKSKEKIYTYPFELKYEYMRSKIQSETGVFGQANDMLGGFLSDNPDIYYFSFKSFTISNHYILSFGSEYLVIDDKSPYYLTEKEIRDTVEANKIKDPAVKSALIEKSIEYMNKFNSFMRSEIAQDAIKKIADFNQSENPDNSFIEALSKAKENAPDINIELSQLSGLKEFRLNPNYTTWFKQRSTEHLQLACEYTVFLSNIDNVINNQYKIDFYRNFLVPLKVGKIKKIILDLRGNGGGMVLDARTFTDRFITKDAIFGYQRFKEDNNPFSYTPWTPCMTKTTGIGIKKEIPIVILLDNNSASMSEISTLMLKSQGKHVTVIGGYSAGATAGLGDSDQFNGGIRGKVSDYLEFYMPLLAMQDATHTVIEGIGIKPDLLVDPLTEDEVREMALSPFTHIDRTLKQAIEVLSNN</sequence>
<dbReference type="GO" id="GO:0030288">
    <property type="term" value="C:outer membrane-bounded periplasmic space"/>
    <property type="evidence" value="ECO:0007669"/>
    <property type="project" value="TreeGrafter"/>
</dbReference>
<dbReference type="GO" id="GO:0008236">
    <property type="term" value="F:serine-type peptidase activity"/>
    <property type="evidence" value="ECO:0007669"/>
    <property type="project" value="InterPro"/>
</dbReference>
<dbReference type="AlphaFoldDB" id="A0A015ZK41"/>
<dbReference type="GO" id="GO:0004175">
    <property type="term" value="F:endopeptidase activity"/>
    <property type="evidence" value="ECO:0007669"/>
    <property type="project" value="TreeGrafter"/>
</dbReference>
<evidence type="ECO:0000256" key="1">
    <source>
        <dbReference type="SAM" id="SignalP"/>
    </source>
</evidence>
<dbReference type="GO" id="GO:0006508">
    <property type="term" value="P:proteolysis"/>
    <property type="evidence" value="ECO:0007669"/>
    <property type="project" value="InterPro"/>
</dbReference>
<dbReference type="InterPro" id="IPR029045">
    <property type="entry name" value="ClpP/crotonase-like_dom_sf"/>
</dbReference>
<evidence type="ECO:0000313" key="3">
    <source>
        <dbReference type="EMBL" id="EXZ44767.1"/>
    </source>
</evidence>
<evidence type="ECO:0000313" key="4">
    <source>
        <dbReference type="Proteomes" id="UP000022272"/>
    </source>
</evidence>
<dbReference type="PANTHER" id="PTHR32060">
    <property type="entry name" value="TAIL-SPECIFIC PROTEASE"/>
    <property type="match status" value="1"/>
</dbReference>
<dbReference type="Pfam" id="PF03572">
    <property type="entry name" value="Peptidase_S41"/>
    <property type="match status" value="1"/>
</dbReference>
<name>A0A015ZK41_BACFG</name>
<dbReference type="Gene3D" id="3.30.750.44">
    <property type="match status" value="1"/>
</dbReference>
<gene>
    <name evidence="3" type="ORF">M076_2037</name>
</gene>
<proteinExistence type="predicted"/>
<dbReference type="PROSITE" id="PS51257">
    <property type="entry name" value="PROKAR_LIPOPROTEIN"/>
    <property type="match status" value="1"/>
</dbReference>
<keyword evidence="1" id="KW-0732">Signal</keyword>
<comment type="caution">
    <text evidence="3">The sequence shown here is derived from an EMBL/GenBank/DDBJ whole genome shotgun (WGS) entry which is preliminary data.</text>
</comment>
<feature type="domain" description="Tail specific protease" evidence="2">
    <location>
        <begin position="306"/>
        <end position="526"/>
    </location>
</feature>
<feature type="signal peptide" evidence="1">
    <location>
        <begin position="1"/>
        <end position="27"/>
    </location>
</feature>
<evidence type="ECO:0000259" key="2">
    <source>
        <dbReference type="SMART" id="SM00245"/>
    </source>
</evidence>
<dbReference type="GO" id="GO:0007165">
    <property type="term" value="P:signal transduction"/>
    <property type="evidence" value="ECO:0007669"/>
    <property type="project" value="TreeGrafter"/>
</dbReference>
<reference evidence="3 4" key="1">
    <citation type="submission" date="2014-02" db="EMBL/GenBank/DDBJ databases">
        <authorList>
            <person name="Sears C."/>
            <person name="Carroll K."/>
            <person name="Sack B.R."/>
            <person name="Qadri F."/>
            <person name="Myers L.L."/>
            <person name="Chung G.-T."/>
            <person name="Escheverria P."/>
            <person name="Fraser C.M."/>
            <person name="Sadzewicz L."/>
            <person name="Shefchek K.A."/>
            <person name="Tallon L."/>
            <person name="Das S.P."/>
            <person name="Daugherty S."/>
            <person name="Mongodin E.F."/>
        </authorList>
    </citation>
    <scope>NUCLEOTIDE SEQUENCE [LARGE SCALE GENOMIC DNA]</scope>
    <source>
        <strain evidence="3 4">2-F-2 #4</strain>
    </source>
</reference>
<protein>
    <submittedName>
        <fullName evidence="3">Peptidase S41 family protein</fullName>
    </submittedName>
</protein>
<dbReference type="PATRIC" id="fig|1339280.3.peg.1960"/>
<dbReference type="InterPro" id="IPR005151">
    <property type="entry name" value="Tail-specific_protease"/>
</dbReference>
<dbReference type="SMART" id="SM00245">
    <property type="entry name" value="TSPc"/>
    <property type="match status" value="1"/>
</dbReference>
<feature type="chain" id="PRO_5001480331" evidence="1">
    <location>
        <begin position="28"/>
        <end position="558"/>
    </location>
</feature>
<dbReference type="SUPFAM" id="SSF52096">
    <property type="entry name" value="ClpP/crotonase"/>
    <property type="match status" value="1"/>
</dbReference>
<dbReference type="RefSeq" id="WP_005803355.1">
    <property type="nucleotide sequence ID" value="NZ_JGDM01000049.1"/>
</dbReference>
<accession>A0A015ZK41</accession>
<dbReference type="EMBL" id="JGDM01000049">
    <property type="protein sequence ID" value="EXZ44767.1"/>
    <property type="molecule type" value="Genomic_DNA"/>
</dbReference>
<dbReference type="Gene3D" id="3.90.226.10">
    <property type="entry name" value="2-enoyl-CoA Hydratase, Chain A, domain 1"/>
    <property type="match status" value="1"/>
</dbReference>
<dbReference type="Proteomes" id="UP000022272">
    <property type="component" value="Unassembled WGS sequence"/>
</dbReference>
<dbReference type="PANTHER" id="PTHR32060:SF30">
    <property type="entry name" value="CARBOXY-TERMINAL PROCESSING PROTEASE CTPA"/>
    <property type="match status" value="1"/>
</dbReference>